<comment type="function">
    <text evidence="8">May be involved in fusion of retrograde transport vesicles derived from an endocytic compartment with the Golgi complex.</text>
</comment>
<dbReference type="PANTHER" id="PTHR23137:SF6">
    <property type="entry name" value="VESICLE TRANSPORT PROTEIN"/>
    <property type="match status" value="1"/>
</dbReference>
<feature type="transmembrane region" description="Helical" evidence="8">
    <location>
        <begin position="203"/>
        <end position="222"/>
    </location>
</feature>
<keyword evidence="5 8" id="KW-1133">Transmembrane helix</keyword>
<dbReference type="InterPro" id="IPR007305">
    <property type="entry name" value="Vesicle_transpt_Got1/SFT2"/>
</dbReference>
<dbReference type="AlphaFoldDB" id="A0AAV1TFH3"/>
<proteinExistence type="inferred from homology"/>
<feature type="compositionally biased region" description="Basic and acidic residues" evidence="9">
    <location>
        <begin position="1"/>
        <end position="78"/>
    </location>
</feature>
<evidence type="ECO:0000256" key="7">
    <source>
        <dbReference type="ARBA" id="ARBA00025800"/>
    </source>
</evidence>
<comment type="subcellular location">
    <subcellularLocation>
        <location evidence="1 8">Membrane</location>
        <topology evidence="1 8">Multi-pass membrane protein</topology>
    </subcellularLocation>
</comment>
<feature type="transmembrane region" description="Helical" evidence="8">
    <location>
        <begin position="228"/>
        <end position="249"/>
    </location>
</feature>
<dbReference type="InterPro" id="IPR011691">
    <property type="entry name" value="Vesicle_transpt_SFT2"/>
</dbReference>
<evidence type="ECO:0000256" key="4">
    <source>
        <dbReference type="ARBA" id="ARBA00022927"/>
    </source>
</evidence>
<keyword evidence="4 8" id="KW-0653">Protein transport</keyword>
<dbReference type="PANTHER" id="PTHR23137">
    <property type="entry name" value="VESICLE TRANSPORT PROTEIN-RELATED"/>
    <property type="match status" value="1"/>
</dbReference>
<evidence type="ECO:0000256" key="6">
    <source>
        <dbReference type="ARBA" id="ARBA00023136"/>
    </source>
</evidence>
<keyword evidence="2 8" id="KW-0813">Transport</keyword>
<dbReference type="Pfam" id="PF04178">
    <property type="entry name" value="Got1"/>
    <property type="match status" value="1"/>
</dbReference>
<keyword evidence="6 8" id="KW-0472">Membrane</keyword>
<dbReference type="GO" id="GO:0016192">
    <property type="term" value="P:vesicle-mediated transport"/>
    <property type="evidence" value="ECO:0007669"/>
    <property type="project" value="InterPro"/>
</dbReference>
<keyword evidence="3 8" id="KW-0812">Transmembrane</keyword>
<dbReference type="Proteomes" id="UP001162060">
    <property type="component" value="Unassembled WGS sequence"/>
</dbReference>
<evidence type="ECO:0000313" key="10">
    <source>
        <dbReference type="EMBL" id="CAK7916302.1"/>
    </source>
</evidence>
<name>A0AAV1TFH3_9STRA</name>
<gene>
    <name evidence="10" type="ORF">PM001_LOCUS5372</name>
</gene>
<dbReference type="GO" id="GO:0005737">
    <property type="term" value="C:cytoplasm"/>
    <property type="evidence" value="ECO:0007669"/>
    <property type="project" value="UniProtKB-ARBA"/>
</dbReference>
<accession>A0AAV1TFH3</accession>
<dbReference type="EMBL" id="CAKLBY020000044">
    <property type="protein sequence ID" value="CAK7916302.1"/>
    <property type="molecule type" value="Genomic_DNA"/>
</dbReference>
<dbReference type="GO" id="GO:0016020">
    <property type="term" value="C:membrane"/>
    <property type="evidence" value="ECO:0007669"/>
    <property type="project" value="UniProtKB-SubCell"/>
</dbReference>
<evidence type="ECO:0000313" key="11">
    <source>
        <dbReference type="Proteomes" id="UP001162060"/>
    </source>
</evidence>
<dbReference type="Gene3D" id="1.20.1250.20">
    <property type="entry name" value="MFS general substrate transporter like domains"/>
    <property type="match status" value="1"/>
</dbReference>
<feature type="transmembrane region" description="Helical" evidence="8">
    <location>
        <begin position="136"/>
        <end position="157"/>
    </location>
</feature>
<reference evidence="10" key="1">
    <citation type="submission" date="2024-01" db="EMBL/GenBank/DDBJ databases">
        <authorList>
            <person name="Webb A."/>
        </authorList>
    </citation>
    <scope>NUCLEOTIDE SEQUENCE</scope>
    <source>
        <strain evidence="10">Pm1</strain>
    </source>
</reference>
<dbReference type="SUPFAM" id="SSF103473">
    <property type="entry name" value="MFS general substrate transporter"/>
    <property type="match status" value="1"/>
</dbReference>
<evidence type="ECO:0000256" key="5">
    <source>
        <dbReference type="ARBA" id="ARBA00022989"/>
    </source>
</evidence>
<dbReference type="GO" id="GO:0012505">
    <property type="term" value="C:endomembrane system"/>
    <property type="evidence" value="ECO:0007669"/>
    <property type="project" value="UniProtKB-ARBA"/>
</dbReference>
<comment type="similarity">
    <text evidence="7 8">Belongs to the SFT2 family.</text>
</comment>
<dbReference type="GO" id="GO:0015031">
    <property type="term" value="P:protein transport"/>
    <property type="evidence" value="ECO:0007669"/>
    <property type="project" value="UniProtKB-KW"/>
</dbReference>
<sequence>MMDQLKEQSKKASEKLEDLSKKTQKEMEKMQKELEKTSKKAQKSIEKTGKQTKDSVNKAMKETRDSVNKAVQETRDATESSGSSLLHSTKEAVHIEVKGSEKKVKRGRRKDSSDEEDGLLDDIGDELDHMTLNQRLLGAIGCYALSGLFAFAATVMLCTSAHHVRFYAFFYSLSNLATFSSLVFIMGPGHLRKRMLSRKRSKAGRAWMGALALTIVVAFVWPSHWFTVIVLLVLQVGCMIWYSVSYYAYGRKFLHTYMAKRVVLVDAMDGKIDGK</sequence>
<organism evidence="10 11">
    <name type="scientific">Peronospora matthiolae</name>
    <dbReference type="NCBI Taxonomy" id="2874970"/>
    <lineage>
        <taxon>Eukaryota</taxon>
        <taxon>Sar</taxon>
        <taxon>Stramenopiles</taxon>
        <taxon>Oomycota</taxon>
        <taxon>Peronosporomycetes</taxon>
        <taxon>Peronosporales</taxon>
        <taxon>Peronosporaceae</taxon>
        <taxon>Peronospora</taxon>
    </lineage>
</organism>
<evidence type="ECO:0000256" key="1">
    <source>
        <dbReference type="ARBA" id="ARBA00004141"/>
    </source>
</evidence>
<feature type="compositionally biased region" description="Basic and acidic residues" evidence="9">
    <location>
        <begin position="88"/>
        <end position="102"/>
    </location>
</feature>
<comment type="caution">
    <text evidence="10">The sequence shown here is derived from an EMBL/GenBank/DDBJ whole genome shotgun (WGS) entry which is preliminary data.</text>
</comment>
<dbReference type="InterPro" id="IPR036259">
    <property type="entry name" value="MFS_trans_sf"/>
</dbReference>
<evidence type="ECO:0000256" key="2">
    <source>
        <dbReference type="ARBA" id="ARBA00022448"/>
    </source>
</evidence>
<feature type="region of interest" description="Disordered" evidence="9">
    <location>
        <begin position="1"/>
        <end position="118"/>
    </location>
</feature>
<evidence type="ECO:0000256" key="3">
    <source>
        <dbReference type="ARBA" id="ARBA00022692"/>
    </source>
</evidence>
<feature type="transmembrane region" description="Helical" evidence="8">
    <location>
        <begin position="169"/>
        <end position="191"/>
    </location>
</feature>
<protein>
    <recommendedName>
        <fullName evidence="8">Vesicle transport protein</fullName>
    </recommendedName>
</protein>
<evidence type="ECO:0000256" key="8">
    <source>
        <dbReference type="RuleBase" id="RU363111"/>
    </source>
</evidence>
<evidence type="ECO:0000256" key="9">
    <source>
        <dbReference type="SAM" id="MobiDB-lite"/>
    </source>
</evidence>